<dbReference type="GO" id="GO:0008967">
    <property type="term" value="F:phosphoglycolate phosphatase activity"/>
    <property type="evidence" value="ECO:0007669"/>
    <property type="project" value="TreeGrafter"/>
</dbReference>
<dbReference type="AlphaFoldDB" id="A0A090KVG4"/>
<sequence>MKQNIDTILFDLDGTLVNTYELILQSFLYTFHQFGFDELKREDCYKFIGPTLYESFSSVAPDKAEEMIHYYRTFNKKHHDKLVREFPGVLETIDTLSKQGYKLGVVSTKVREMVFKALDKTNLTPYFPVVITLDEVEKAKPDPEPLNKAMHLLGAKPESTLMVGDSYHDILGAKNSGTGSVGVAWTIQGTDYLKKYNPDFLIHDMRDLLAIVGVK</sequence>
<proteinExistence type="predicted"/>
<dbReference type="InterPro" id="IPR050155">
    <property type="entry name" value="HAD-like_hydrolase_sf"/>
</dbReference>
<dbReference type="InterPro" id="IPR036412">
    <property type="entry name" value="HAD-like_sf"/>
</dbReference>
<dbReference type="SFLD" id="SFLDS00003">
    <property type="entry name" value="Haloacid_Dehalogenase"/>
    <property type="match status" value="1"/>
</dbReference>
<dbReference type="Gene3D" id="3.40.50.1000">
    <property type="entry name" value="HAD superfamily/HAD-like"/>
    <property type="match status" value="1"/>
</dbReference>
<dbReference type="PRINTS" id="PR00413">
    <property type="entry name" value="HADHALOGNASE"/>
</dbReference>
<dbReference type="Pfam" id="PF13419">
    <property type="entry name" value="HAD_2"/>
    <property type="match status" value="1"/>
</dbReference>
<keyword evidence="4" id="KW-1185">Reference proteome</keyword>
<dbReference type="GO" id="GO:0006281">
    <property type="term" value="P:DNA repair"/>
    <property type="evidence" value="ECO:0007669"/>
    <property type="project" value="TreeGrafter"/>
</dbReference>
<evidence type="ECO:0000256" key="1">
    <source>
        <dbReference type="ARBA" id="ARBA00022801"/>
    </source>
</evidence>
<dbReference type="SFLD" id="SFLDG01135">
    <property type="entry name" value="C1.5.6:_HAD__Beta-PGM__Phospha"/>
    <property type="match status" value="1"/>
</dbReference>
<dbReference type="PANTHER" id="PTHR43434">
    <property type="entry name" value="PHOSPHOGLYCOLATE PHOSPHATASE"/>
    <property type="match status" value="1"/>
</dbReference>
<evidence type="ECO:0000256" key="2">
    <source>
        <dbReference type="ARBA" id="ARBA00022842"/>
    </source>
</evidence>
<name>A0A090KVG4_9BACI</name>
<dbReference type="NCBIfam" id="NF009804">
    <property type="entry name" value="PRK13288.1"/>
    <property type="match status" value="1"/>
</dbReference>
<dbReference type="NCBIfam" id="TIGR01509">
    <property type="entry name" value="HAD-SF-IA-v3"/>
    <property type="match status" value="1"/>
</dbReference>
<dbReference type="PANTHER" id="PTHR43434:SF26">
    <property type="entry name" value="PYROPHOSPHATASE PPAX"/>
    <property type="match status" value="1"/>
</dbReference>
<dbReference type="GO" id="GO:0004427">
    <property type="term" value="F:inorganic diphosphate phosphatase activity"/>
    <property type="evidence" value="ECO:0007669"/>
    <property type="project" value="UniProtKB-EC"/>
</dbReference>
<evidence type="ECO:0000313" key="3">
    <source>
        <dbReference type="EMBL" id="CEE02714.1"/>
    </source>
</evidence>
<dbReference type="FunFam" id="3.40.50.1000:FF:000022">
    <property type="entry name" value="Phosphoglycolate phosphatase"/>
    <property type="match status" value="1"/>
</dbReference>
<reference evidence="3 4" key="1">
    <citation type="submission" date="2014-07" db="EMBL/GenBank/DDBJ databases">
        <authorList>
            <person name="Wibberg Daniel"/>
        </authorList>
    </citation>
    <scope>NUCLEOTIDE SEQUENCE [LARGE SCALE GENOMIC DNA]</scope>
</reference>
<dbReference type="SUPFAM" id="SSF56784">
    <property type="entry name" value="HAD-like"/>
    <property type="match status" value="1"/>
</dbReference>
<dbReference type="EMBL" id="CCRF01000083">
    <property type="protein sequence ID" value="CEE02714.1"/>
    <property type="molecule type" value="Genomic_DNA"/>
</dbReference>
<accession>A0A090KVG4</accession>
<dbReference type="Gene3D" id="1.10.150.240">
    <property type="entry name" value="Putative phosphatase, domain 2"/>
    <property type="match status" value="1"/>
</dbReference>
<dbReference type="InterPro" id="IPR023214">
    <property type="entry name" value="HAD_sf"/>
</dbReference>
<keyword evidence="2" id="KW-0460">Magnesium</keyword>
<dbReference type="InterPro" id="IPR006439">
    <property type="entry name" value="HAD-SF_hydro_IA"/>
</dbReference>
<dbReference type="EC" id="3.6.1.1" evidence="3"/>
<dbReference type="CDD" id="cd02616">
    <property type="entry name" value="HAD_PPase"/>
    <property type="match status" value="1"/>
</dbReference>
<dbReference type="RefSeq" id="WP_034772476.1">
    <property type="nucleotide sequence ID" value="NZ_CCRF01000083.1"/>
</dbReference>
<protein>
    <submittedName>
        <fullName evidence="3">Pyrophosphatase PpaX</fullName>
        <ecNumber evidence="3">3.6.1.1</ecNumber>
    </submittedName>
</protein>
<evidence type="ECO:0000313" key="4">
    <source>
        <dbReference type="Proteomes" id="UP000040576"/>
    </source>
</evidence>
<dbReference type="SFLD" id="SFLDG01129">
    <property type="entry name" value="C1.5:_HAD__Beta-PGM__Phosphata"/>
    <property type="match status" value="1"/>
</dbReference>
<dbReference type="InterPro" id="IPR041492">
    <property type="entry name" value="HAD_2"/>
</dbReference>
<dbReference type="GO" id="GO:0005829">
    <property type="term" value="C:cytosol"/>
    <property type="evidence" value="ECO:0007669"/>
    <property type="project" value="TreeGrafter"/>
</dbReference>
<keyword evidence="1 3" id="KW-0378">Hydrolase</keyword>
<dbReference type="NCBIfam" id="TIGR01549">
    <property type="entry name" value="HAD-SF-IA-v1"/>
    <property type="match status" value="1"/>
</dbReference>
<dbReference type="InterPro" id="IPR023198">
    <property type="entry name" value="PGP-like_dom2"/>
</dbReference>
<gene>
    <name evidence="3" type="primary">ppaX</name>
    <name evidence="3" type="ORF">BT1A1_2925</name>
</gene>
<organism evidence="3 4">
    <name type="scientific">Caldibacillus thermoamylovorans</name>
    <dbReference type="NCBI Taxonomy" id="35841"/>
    <lineage>
        <taxon>Bacteria</taxon>
        <taxon>Bacillati</taxon>
        <taxon>Bacillota</taxon>
        <taxon>Bacilli</taxon>
        <taxon>Bacillales</taxon>
        <taxon>Bacillaceae</taxon>
        <taxon>Caldibacillus</taxon>
    </lineage>
</organism>
<dbReference type="Proteomes" id="UP000040576">
    <property type="component" value="Unassembled WGS sequence"/>
</dbReference>